<dbReference type="Proteomes" id="UP000316621">
    <property type="component" value="Chromosome 5"/>
</dbReference>
<reference evidence="4 5" key="1">
    <citation type="journal article" date="2018" name="Science">
        <title>The opium poppy genome and morphinan production.</title>
        <authorList>
            <person name="Guo L."/>
            <person name="Winzer T."/>
            <person name="Yang X."/>
            <person name="Li Y."/>
            <person name="Ning Z."/>
            <person name="He Z."/>
            <person name="Teodor R."/>
            <person name="Lu Y."/>
            <person name="Bowser T.A."/>
            <person name="Graham I.A."/>
            <person name="Ye K."/>
        </authorList>
    </citation>
    <scope>NUCLEOTIDE SEQUENCE [LARGE SCALE GENOMIC DNA]</scope>
    <source>
        <strain evidence="5">cv. HN1</strain>
        <tissue evidence="4">Leaves</tissue>
    </source>
</reference>
<keyword evidence="1" id="KW-0677">Repeat</keyword>
<dbReference type="OrthoDB" id="185373at2759"/>
<dbReference type="AlphaFoldDB" id="A0A4Y7JR49"/>
<dbReference type="InterPro" id="IPR046960">
    <property type="entry name" value="PPR_At4g14850-like_plant"/>
</dbReference>
<evidence type="ECO:0000313" key="4">
    <source>
        <dbReference type="EMBL" id="RZC63197.1"/>
    </source>
</evidence>
<dbReference type="PROSITE" id="PS51375">
    <property type="entry name" value="PPR"/>
    <property type="match status" value="5"/>
</dbReference>
<dbReference type="InterPro" id="IPR046849">
    <property type="entry name" value="E2_motif"/>
</dbReference>
<sequence>MNIFNNQVSLTAFIDIENILSYRFRSFKQLKQVQARLLRFDLDQDNYLVNKILRTYLESAKISHARKVFDQIHEPNIFLWNTMIRGFVSNECFREATEYYAFMRNEGTLPDNFTFPFALKACALLGDHGFGMEIHGDVVKCGYEMDVFVMTSLIRLYAKCRCMKEAQMLFNEMPEPNVVAWTVIIAGYVESKGYNEALCMFTKMWHMGYRPDSYTMVRLISAASNLGDARNVDWIEKHVRKMGMENNVFVATSLLDMCVKCGSMEMARSVFDRLRAKDVVAWSAMIGGYSSNGLPKEAIDLFLQMQKEKMKPDSFTMVAVLSACARLGALELGEWASGFIEKNEFSLNPFLGTALIDMYAKCGSMNRAWEQFKEMKNRDSVVWNAVISGLAMTGHVKAAFGLFAQMEKLGIQPDDNTFLGLLCGCTHAGLVDEGLKYFDGMSRVYSLNPRVEHYGCMVDLLGRAGLLEKANRLIEEMPMEPNAVVLGALLGGCRIHRDTQTAEHMLKKLIQLEPWNAGNYILLSNIYSSSGRWNDAANIRAAMSQEGIKKVPGCSWIEVDGVVHEFLVGDKTHPFSGKIYEKLEELGKEMKAIGYTPTTEFVLFDIEEEEKELSPGCHSEKLAIAFGLIITKPEDSIRITKNLRVCGDCHTFIKIVSKITSREIIVRDNNRFHCFKEGSCSCKDYW</sequence>
<organism evidence="4 5">
    <name type="scientific">Papaver somniferum</name>
    <name type="common">Opium poppy</name>
    <dbReference type="NCBI Taxonomy" id="3469"/>
    <lineage>
        <taxon>Eukaryota</taxon>
        <taxon>Viridiplantae</taxon>
        <taxon>Streptophyta</taxon>
        <taxon>Embryophyta</taxon>
        <taxon>Tracheophyta</taxon>
        <taxon>Spermatophyta</taxon>
        <taxon>Magnoliopsida</taxon>
        <taxon>Ranunculales</taxon>
        <taxon>Papaveraceae</taxon>
        <taxon>Papaveroideae</taxon>
        <taxon>Papaver</taxon>
    </lineage>
</organism>
<dbReference type="Pfam" id="PF13041">
    <property type="entry name" value="PPR_2"/>
    <property type="match status" value="4"/>
</dbReference>
<dbReference type="Pfam" id="PF01535">
    <property type="entry name" value="PPR"/>
    <property type="match status" value="3"/>
</dbReference>
<feature type="repeat" description="PPR" evidence="2">
    <location>
        <begin position="278"/>
        <end position="312"/>
    </location>
</feature>
<protein>
    <recommendedName>
        <fullName evidence="3">DYW domain-containing protein</fullName>
    </recommendedName>
</protein>
<dbReference type="GO" id="GO:0003723">
    <property type="term" value="F:RNA binding"/>
    <property type="evidence" value="ECO:0007669"/>
    <property type="project" value="InterPro"/>
</dbReference>
<dbReference type="InterPro" id="IPR032867">
    <property type="entry name" value="DYW_dom"/>
</dbReference>
<evidence type="ECO:0000313" key="5">
    <source>
        <dbReference type="Proteomes" id="UP000316621"/>
    </source>
</evidence>
<dbReference type="FunFam" id="1.25.40.10:FF:000344">
    <property type="entry name" value="Pentatricopeptide repeat-containing protein"/>
    <property type="match status" value="1"/>
</dbReference>
<dbReference type="OMA" id="WNSGHYV"/>
<feature type="repeat" description="PPR" evidence="2">
    <location>
        <begin position="348"/>
        <end position="378"/>
    </location>
</feature>
<dbReference type="GO" id="GO:0009451">
    <property type="term" value="P:RNA modification"/>
    <property type="evidence" value="ECO:0007669"/>
    <property type="project" value="InterPro"/>
</dbReference>
<dbReference type="EMBL" id="CM010719">
    <property type="protein sequence ID" value="RZC63197.1"/>
    <property type="molecule type" value="Genomic_DNA"/>
</dbReference>
<dbReference type="Gene3D" id="1.25.40.10">
    <property type="entry name" value="Tetratricopeptide repeat domain"/>
    <property type="match status" value="4"/>
</dbReference>
<evidence type="ECO:0000259" key="3">
    <source>
        <dbReference type="Pfam" id="PF14432"/>
    </source>
</evidence>
<dbReference type="InterPro" id="IPR046848">
    <property type="entry name" value="E_motif"/>
</dbReference>
<gene>
    <name evidence="4" type="ORF">C5167_024955</name>
</gene>
<dbReference type="Pfam" id="PF14432">
    <property type="entry name" value="DYW_deaminase"/>
    <property type="match status" value="1"/>
</dbReference>
<dbReference type="InterPro" id="IPR002885">
    <property type="entry name" value="PPR_rpt"/>
</dbReference>
<dbReference type="GO" id="GO:0008270">
    <property type="term" value="F:zinc ion binding"/>
    <property type="evidence" value="ECO:0007669"/>
    <property type="project" value="InterPro"/>
</dbReference>
<keyword evidence="5" id="KW-1185">Reference proteome</keyword>
<dbReference type="InterPro" id="IPR011990">
    <property type="entry name" value="TPR-like_helical_dom_sf"/>
</dbReference>
<proteinExistence type="predicted"/>
<feature type="domain" description="DYW" evidence="3">
    <location>
        <begin position="594"/>
        <end position="686"/>
    </location>
</feature>
<evidence type="ECO:0000256" key="1">
    <source>
        <dbReference type="ARBA" id="ARBA00022737"/>
    </source>
</evidence>
<dbReference type="FunFam" id="1.25.40.10:FF:000450">
    <property type="entry name" value="Putative pentatricopeptide repeat-containing protein"/>
    <property type="match status" value="1"/>
</dbReference>
<feature type="repeat" description="PPR" evidence="2">
    <location>
        <begin position="379"/>
        <end position="413"/>
    </location>
</feature>
<evidence type="ECO:0000256" key="2">
    <source>
        <dbReference type="PROSITE-ProRule" id="PRU00708"/>
    </source>
</evidence>
<dbReference type="Pfam" id="PF20430">
    <property type="entry name" value="Eplus_motif"/>
    <property type="match status" value="1"/>
</dbReference>
<name>A0A4Y7JR49_PAPSO</name>
<feature type="repeat" description="PPR" evidence="2">
    <location>
        <begin position="76"/>
        <end position="110"/>
    </location>
</feature>
<accession>A0A4Y7JR49</accession>
<dbReference type="NCBIfam" id="TIGR00756">
    <property type="entry name" value="PPR"/>
    <property type="match status" value="5"/>
</dbReference>
<dbReference type="FunFam" id="1.25.40.10:FF:000511">
    <property type="entry name" value="Pentatricopeptide repeat-containing protein"/>
    <property type="match status" value="1"/>
</dbReference>
<dbReference type="Gramene" id="RZC63197">
    <property type="protein sequence ID" value="RZC63197"/>
    <property type="gene ID" value="C5167_024955"/>
</dbReference>
<dbReference type="PANTHER" id="PTHR47926:SF446">
    <property type="entry name" value="PENTACOTRIPEPTIDE-REPEAT REGION OF PRORP DOMAIN-CONTAINING PROTEIN"/>
    <property type="match status" value="1"/>
</dbReference>
<feature type="repeat" description="PPR" evidence="2">
    <location>
        <begin position="177"/>
        <end position="211"/>
    </location>
</feature>
<dbReference type="Pfam" id="PF20431">
    <property type="entry name" value="E_motif"/>
    <property type="match status" value="1"/>
</dbReference>
<dbReference type="PANTHER" id="PTHR47926">
    <property type="entry name" value="PENTATRICOPEPTIDE REPEAT-CONTAINING PROTEIN"/>
    <property type="match status" value="1"/>
</dbReference>